<proteinExistence type="predicted"/>
<evidence type="ECO:0000313" key="2">
    <source>
        <dbReference type="EMBL" id="CAG6613039.1"/>
    </source>
</evidence>
<dbReference type="EMBL" id="HBUF01026350">
    <property type="protein sequence ID" value="CAG6613039.1"/>
    <property type="molecule type" value="Transcribed_RNA"/>
</dbReference>
<feature type="transmembrane region" description="Helical" evidence="1">
    <location>
        <begin position="60"/>
        <end position="87"/>
    </location>
</feature>
<sequence length="109" mass="13293">MIYKLGPLTWGIIGLRVIQFSTNNRKNQCLLYFFTFAINFHHERPIFTKLAWKKYMLRHHYLQCVIVSLYFFIISRLLIHWISLFFFCPRVVRVAQKNIIFCTYLVKKN</sequence>
<evidence type="ECO:0000256" key="1">
    <source>
        <dbReference type="SAM" id="Phobius"/>
    </source>
</evidence>
<name>A0A8D8LMU7_9HEMI</name>
<organism evidence="2">
    <name type="scientific">Cacopsylla melanoneura</name>
    <dbReference type="NCBI Taxonomy" id="428564"/>
    <lineage>
        <taxon>Eukaryota</taxon>
        <taxon>Metazoa</taxon>
        <taxon>Ecdysozoa</taxon>
        <taxon>Arthropoda</taxon>
        <taxon>Hexapoda</taxon>
        <taxon>Insecta</taxon>
        <taxon>Pterygota</taxon>
        <taxon>Neoptera</taxon>
        <taxon>Paraneoptera</taxon>
        <taxon>Hemiptera</taxon>
        <taxon>Sternorrhyncha</taxon>
        <taxon>Psylloidea</taxon>
        <taxon>Psyllidae</taxon>
        <taxon>Psyllinae</taxon>
        <taxon>Cacopsylla</taxon>
    </lineage>
</organism>
<accession>A0A8D8LMU7</accession>
<keyword evidence="1" id="KW-0472">Membrane</keyword>
<reference evidence="2" key="1">
    <citation type="submission" date="2021-05" db="EMBL/GenBank/DDBJ databases">
        <authorList>
            <person name="Alioto T."/>
            <person name="Alioto T."/>
            <person name="Gomez Garrido J."/>
        </authorList>
    </citation>
    <scope>NUCLEOTIDE SEQUENCE</scope>
</reference>
<keyword evidence="1" id="KW-0812">Transmembrane</keyword>
<keyword evidence="1" id="KW-1133">Transmembrane helix</keyword>
<dbReference type="AlphaFoldDB" id="A0A8D8LMU7"/>
<protein>
    <submittedName>
        <fullName evidence="2">Uncharacterized protein</fullName>
    </submittedName>
</protein>